<dbReference type="SUPFAM" id="SSF46785">
    <property type="entry name" value="Winged helix' DNA-binding domain"/>
    <property type="match status" value="1"/>
</dbReference>
<dbReference type="Pfam" id="PF25461">
    <property type="entry name" value="Beta-barrel_SelB"/>
    <property type="match status" value="1"/>
</dbReference>
<dbReference type="CDD" id="cd03696">
    <property type="entry name" value="SelB_II"/>
    <property type="match status" value="1"/>
</dbReference>
<dbReference type="EMBL" id="CADCVV010000012">
    <property type="protein sequence ID" value="CAA9481814.1"/>
    <property type="molecule type" value="Genomic_DNA"/>
</dbReference>
<dbReference type="NCBIfam" id="TIGR00475">
    <property type="entry name" value="selB"/>
    <property type="match status" value="1"/>
</dbReference>
<dbReference type="InterPro" id="IPR057335">
    <property type="entry name" value="Beta-barrel_SelB"/>
</dbReference>
<reference evidence="11" key="1">
    <citation type="submission" date="2020-02" db="EMBL/GenBank/DDBJ databases">
        <authorList>
            <person name="Meier V. D."/>
        </authorList>
    </citation>
    <scope>NUCLEOTIDE SEQUENCE</scope>
    <source>
        <strain evidence="11">AVDCRST_MAG17</strain>
    </source>
</reference>
<sequence>MSADPLTLGTAGHIDHGKSALIAALTGRDTDRLPEERKRGISIELGYARLELPSGRALSVVDVPGHERFVRTMVAGATGIDLYLLCVAADDGVMPQTREHLAVLRGLGVERGVVAVTKADIGEPELVAEEIAELLPGVEVVAVSALRRTGLDELLATLDRVAAELPGRAATRQDEAPRLHVDRSFTLRGIGTVVTGTLWAGRLAAGDSVRVLPRGLETRVRSVQIHDRPVQSAGAGQRVALNLAGVGWRELERGDVLSAAGAGLEPTHHLDARISFAARAGRPLERGTRVQVHHGTREAPGRVYPLEGETVAPGTSALVQLRLESPLVPAAGDRLIVRQIAPPDTLGGGVVLDPRPRRHGRSETILRRLAAFERGEALPEEPRGNGAAPPSGAASPPPEPPPLDDAARRLAEILHADGERPRADAELAEAAGLDPSTAHSRLSDLVRAGEAVRVARNLHFAPDPLARLESSIVALCERDGQATIAGVRDELATSRRYAQALLEHLDAEKVTRRQGDAHVLRRRS</sequence>
<feature type="region of interest" description="Disordered" evidence="9">
    <location>
        <begin position="372"/>
        <end position="405"/>
    </location>
</feature>
<dbReference type="GO" id="GO:0001514">
    <property type="term" value="P:selenocysteine incorporation"/>
    <property type="evidence" value="ECO:0007669"/>
    <property type="project" value="InterPro"/>
</dbReference>
<evidence type="ECO:0000313" key="11">
    <source>
        <dbReference type="EMBL" id="CAA9481814.1"/>
    </source>
</evidence>
<dbReference type="InterPro" id="IPR011991">
    <property type="entry name" value="ArsR-like_HTH"/>
</dbReference>
<proteinExistence type="predicted"/>
<dbReference type="InterPro" id="IPR004161">
    <property type="entry name" value="EFTu-like_2"/>
</dbReference>
<dbReference type="Gene3D" id="2.40.30.10">
    <property type="entry name" value="Translation factors"/>
    <property type="match status" value="1"/>
</dbReference>
<dbReference type="InterPro" id="IPR004535">
    <property type="entry name" value="Transl_elong_SelB"/>
</dbReference>
<dbReference type="Gene3D" id="1.10.10.10">
    <property type="entry name" value="Winged helix-like DNA-binding domain superfamily/Winged helix DNA-binding domain"/>
    <property type="match status" value="1"/>
</dbReference>
<dbReference type="GO" id="GO:0003924">
    <property type="term" value="F:GTPase activity"/>
    <property type="evidence" value="ECO:0007669"/>
    <property type="project" value="InterPro"/>
</dbReference>
<organism evidence="11">
    <name type="scientific">uncultured Solirubrobacterales bacterium</name>
    <dbReference type="NCBI Taxonomy" id="768556"/>
    <lineage>
        <taxon>Bacteria</taxon>
        <taxon>Bacillati</taxon>
        <taxon>Actinomycetota</taxon>
        <taxon>Thermoleophilia</taxon>
        <taxon>Solirubrobacterales</taxon>
        <taxon>environmental samples</taxon>
    </lineage>
</organism>
<dbReference type="InterPro" id="IPR000795">
    <property type="entry name" value="T_Tr_GTP-bd_dom"/>
</dbReference>
<dbReference type="SUPFAM" id="SSF52540">
    <property type="entry name" value="P-loop containing nucleoside triphosphate hydrolases"/>
    <property type="match status" value="1"/>
</dbReference>
<protein>
    <recommendedName>
        <fullName evidence="2">Selenocysteine-specific elongation factor</fullName>
    </recommendedName>
    <alternativeName>
        <fullName evidence="8">SelB translation factor</fullName>
    </alternativeName>
</protein>
<dbReference type="InterPro" id="IPR050055">
    <property type="entry name" value="EF-Tu_GTPase"/>
</dbReference>
<evidence type="ECO:0000256" key="7">
    <source>
        <dbReference type="ARBA" id="ARBA00025526"/>
    </source>
</evidence>
<dbReference type="CDD" id="cd04171">
    <property type="entry name" value="SelB"/>
    <property type="match status" value="1"/>
</dbReference>
<dbReference type="PANTHER" id="PTHR43721:SF22">
    <property type="entry name" value="ELONGATION FACTOR TU, MITOCHONDRIAL"/>
    <property type="match status" value="1"/>
</dbReference>
<dbReference type="PROSITE" id="PS51722">
    <property type="entry name" value="G_TR_2"/>
    <property type="match status" value="1"/>
</dbReference>
<dbReference type="InterPro" id="IPR015191">
    <property type="entry name" value="SelB_WHD4"/>
</dbReference>
<dbReference type="GO" id="GO:0005829">
    <property type="term" value="C:cytosol"/>
    <property type="evidence" value="ECO:0007669"/>
    <property type="project" value="TreeGrafter"/>
</dbReference>
<dbReference type="GO" id="GO:0005525">
    <property type="term" value="F:GTP binding"/>
    <property type="evidence" value="ECO:0007669"/>
    <property type="project" value="UniProtKB-KW"/>
</dbReference>
<keyword evidence="6" id="KW-0342">GTP-binding</keyword>
<dbReference type="InterPro" id="IPR031157">
    <property type="entry name" value="G_TR_CS"/>
</dbReference>
<dbReference type="Pfam" id="PF09107">
    <property type="entry name" value="WHD_3rd_SelB"/>
    <property type="match status" value="1"/>
</dbReference>
<evidence type="ECO:0000256" key="6">
    <source>
        <dbReference type="ARBA" id="ARBA00023134"/>
    </source>
</evidence>
<dbReference type="PANTHER" id="PTHR43721">
    <property type="entry name" value="ELONGATION FACTOR TU-RELATED"/>
    <property type="match status" value="1"/>
</dbReference>
<evidence type="ECO:0000259" key="10">
    <source>
        <dbReference type="PROSITE" id="PS51722"/>
    </source>
</evidence>
<evidence type="ECO:0000256" key="3">
    <source>
        <dbReference type="ARBA" id="ARBA00022490"/>
    </source>
</evidence>
<dbReference type="InterPro" id="IPR009001">
    <property type="entry name" value="Transl_elong_EF1A/Init_IF2_C"/>
</dbReference>
<dbReference type="GO" id="GO:0003746">
    <property type="term" value="F:translation elongation factor activity"/>
    <property type="evidence" value="ECO:0007669"/>
    <property type="project" value="UniProtKB-KW"/>
</dbReference>
<dbReference type="Pfam" id="PF03144">
    <property type="entry name" value="GTP_EFTU_D2"/>
    <property type="match status" value="1"/>
</dbReference>
<evidence type="ECO:0000256" key="9">
    <source>
        <dbReference type="SAM" id="MobiDB-lite"/>
    </source>
</evidence>
<gene>
    <name evidence="11" type="ORF">AVDCRST_MAG17-218</name>
</gene>
<dbReference type="Gene3D" id="3.40.50.300">
    <property type="entry name" value="P-loop containing nucleotide triphosphate hydrolases"/>
    <property type="match status" value="1"/>
</dbReference>
<feature type="domain" description="Tr-type G" evidence="10">
    <location>
        <begin position="3"/>
        <end position="166"/>
    </location>
</feature>
<keyword evidence="5" id="KW-0648">Protein biosynthesis</keyword>
<evidence type="ECO:0000256" key="1">
    <source>
        <dbReference type="ARBA" id="ARBA00004496"/>
    </source>
</evidence>
<dbReference type="CDD" id="cd15491">
    <property type="entry name" value="selB_III"/>
    <property type="match status" value="1"/>
</dbReference>
<dbReference type="PROSITE" id="PS00301">
    <property type="entry name" value="G_TR_1"/>
    <property type="match status" value="1"/>
</dbReference>
<keyword evidence="4" id="KW-0547">Nucleotide-binding</keyword>
<keyword evidence="3" id="KW-0963">Cytoplasm</keyword>
<evidence type="ECO:0000256" key="5">
    <source>
        <dbReference type="ARBA" id="ARBA00022917"/>
    </source>
</evidence>
<feature type="region of interest" description="Disordered" evidence="9">
    <location>
        <begin position="343"/>
        <end position="362"/>
    </location>
</feature>
<dbReference type="CDD" id="cd00090">
    <property type="entry name" value="HTH_ARSR"/>
    <property type="match status" value="1"/>
</dbReference>
<feature type="compositionally biased region" description="Basic and acidic residues" evidence="9">
    <location>
        <begin position="372"/>
        <end position="383"/>
    </location>
</feature>
<evidence type="ECO:0000256" key="2">
    <source>
        <dbReference type="ARBA" id="ARBA00015953"/>
    </source>
</evidence>
<evidence type="ECO:0000256" key="8">
    <source>
        <dbReference type="ARBA" id="ARBA00031615"/>
    </source>
</evidence>
<comment type="subcellular location">
    <subcellularLocation>
        <location evidence="1">Cytoplasm</location>
    </subcellularLocation>
</comment>
<dbReference type="InterPro" id="IPR036388">
    <property type="entry name" value="WH-like_DNA-bd_sf"/>
</dbReference>
<dbReference type="InterPro" id="IPR036390">
    <property type="entry name" value="WH_DNA-bd_sf"/>
</dbReference>
<dbReference type="InterPro" id="IPR009000">
    <property type="entry name" value="Transl_B-barrel_sf"/>
</dbReference>
<dbReference type="InterPro" id="IPR027417">
    <property type="entry name" value="P-loop_NTPase"/>
</dbReference>
<keyword evidence="11" id="KW-0251">Elongation factor</keyword>
<evidence type="ECO:0000256" key="4">
    <source>
        <dbReference type="ARBA" id="ARBA00022741"/>
    </source>
</evidence>
<dbReference type="SUPFAM" id="SSF50447">
    <property type="entry name" value="Translation proteins"/>
    <property type="match status" value="1"/>
</dbReference>
<dbReference type="SUPFAM" id="SSF50465">
    <property type="entry name" value="EF-Tu/eEF-1alpha/eIF2-gamma C-terminal domain"/>
    <property type="match status" value="1"/>
</dbReference>
<dbReference type="GO" id="GO:0003723">
    <property type="term" value="F:RNA binding"/>
    <property type="evidence" value="ECO:0007669"/>
    <property type="project" value="InterPro"/>
</dbReference>
<name>A0A6J4RV43_9ACTN</name>
<dbReference type="Pfam" id="PF00009">
    <property type="entry name" value="GTP_EFTU"/>
    <property type="match status" value="1"/>
</dbReference>
<dbReference type="AlphaFoldDB" id="A0A6J4RV43"/>
<comment type="function">
    <text evidence="7">Translation factor necessary for the incorporation of selenocysteine into proteins. It probably replaces EF-Tu for the insertion of selenocysteine directed by the UGA codon. SelB binds GTP and GDP.</text>
</comment>
<accession>A0A6J4RV43</accession>